<evidence type="ECO:0000256" key="1">
    <source>
        <dbReference type="SAM" id="MobiDB-lite"/>
    </source>
</evidence>
<reference evidence="3 4" key="1">
    <citation type="journal article" date="2016" name="Front. Microbiol.">
        <title>Fuerstia marisgermanicae gen. nov., sp. nov., an Unusual Member of the Phylum Planctomycetes from the German Wadden Sea.</title>
        <authorList>
            <person name="Kohn T."/>
            <person name="Heuer A."/>
            <person name="Jogler M."/>
            <person name="Vollmers J."/>
            <person name="Boedeker C."/>
            <person name="Bunk B."/>
            <person name="Rast P."/>
            <person name="Borchert D."/>
            <person name="Glockner I."/>
            <person name="Freese H.M."/>
            <person name="Klenk H.P."/>
            <person name="Overmann J."/>
            <person name="Kaster A.K."/>
            <person name="Rohde M."/>
            <person name="Wiegand S."/>
            <person name="Jogler C."/>
        </authorList>
    </citation>
    <scope>NUCLEOTIDE SEQUENCE [LARGE SCALE GENOMIC DNA]</scope>
    <source>
        <strain evidence="3 4">NH11</strain>
    </source>
</reference>
<protein>
    <recommendedName>
        <fullName evidence="5">Cytochrome c domain-containing protein</fullName>
    </recommendedName>
</protein>
<dbReference type="Proteomes" id="UP000187735">
    <property type="component" value="Chromosome"/>
</dbReference>
<organism evidence="3 4">
    <name type="scientific">Fuerstiella marisgermanici</name>
    <dbReference type="NCBI Taxonomy" id="1891926"/>
    <lineage>
        <taxon>Bacteria</taxon>
        <taxon>Pseudomonadati</taxon>
        <taxon>Planctomycetota</taxon>
        <taxon>Planctomycetia</taxon>
        <taxon>Planctomycetales</taxon>
        <taxon>Planctomycetaceae</taxon>
        <taxon>Fuerstiella</taxon>
    </lineage>
</organism>
<dbReference type="STRING" id="1891926.Fuma_04502"/>
<dbReference type="AlphaFoldDB" id="A0A1P8WLB5"/>
<proteinExistence type="predicted"/>
<keyword evidence="4" id="KW-1185">Reference proteome</keyword>
<sequence length="453" mass="50640" precursor="true">MRNSTTFAAVVSLFATVFASAVPAADEFEQAPILYRSSTPDNVITELQSRLSKDPSLLTHDPEFGYLPSMLKALDVPVESQMLVFSKTSLQLRRIAPRTPRALYFNDDVYIGYCQNGDIMEVSVADPQLGAVFYSLEQEPTEQPKFKRAVDNCLICHSSSRTEGVPGHLARSLFVDAGGQPMYSAGSRVVDHKTPFKDRWGGWYVTGTHGDQTHLGNLVVKTREVPEPVKNPEGQNVRQLKDRFNVDKYLTPYSDIVALMIMEHQTLVHNRLTKANFATRQALHYEATMNKALGYDEGTPLDSTARRIKSAGDDLVEALLLVDEAPLTEPVAGTSGFAKKFASVGPYDSEGRSLRDLDFRTRMFKYPCSYLVYSAQFDGLPARMKEYVWQRMWDVLSGEDTSEEFAHLTEQDRQAIVEILRDTKPELPEYWSNSPKAAVSSVDDASQRPAGKS</sequence>
<dbReference type="RefSeq" id="WP_077026100.1">
    <property type="nucleotide sequence ID" value="NZ_CP017641.1"/>
</dbReference>
<feature type="chain" id="PRO_5010206242" description="Cytochrome c domain-containing protein" evidence="2">
    <location>
        <begin position="25"/>
        <end position="453"/>
    </location>
</feature>
<keyword evidence="2" id="KW-0732">Signal</keyword>
<accession>A0A1P8WLB5</accession>
<gene>
    <name evidence="3" type="ORF">Fuma_04502</name>
</gene>
<dbReference type="EMBL" id="CP017641">
    <property type="protein sequence ID" value="APZ94852.1"/>
    <property type="molecule type" value="Genomic_DNA"/>
</dbReference>
<name>A0A1P8WLB5_9PLAN</name>
<evidence type="ECO:0000313" key="4">
    <source>
        <dbReference type="Proteomes" id="UP000187735"/>
    </source>
</evidence>
<dbReference type="KEGG" id="fmr:Fuma_04502"/>
<evidence type="ECO:0008006" key="5">
    <source>
        <dbReference type="Google" id="ProtNLM"/>
    </source>
</evidence>
<feature type="signal peptide" evidence="2">
    <location>
        <begin position="1"/>
        <end position="24"/>
    </location>
</feature>
<feature type="region of interest" description="Disordered" evidence="1">
    <location>
        <begin position="431"/>
        <end position="453"/>
    </location>
</feature>
<evidence type="ECO:0000313" key="3">
    <source>
        <dbReference type="EMBL" id="APZ94852.1"/>
    </source>
</evidence>
<evidence type="ECO:0000256" key="2">
    <source>
        <dbReference type="SAM" id="SignalP"/>
    </source>
</evidence>